<evidence type="ECO:0000313" key="4">
    <source>
        <dbReference type="Proteomes" id="UP000293854"/>
    </source>
</evidence>
<accession>A0A143PBK4</accession>
<dbReference type="RefSeq" id="WP_047132447.1">
    <property type="nucleotide sequence ID" value="NZ_CP015114.1"/>
</dbReference>
<evidence type="ECO:0000313" key="5">
    <source>
        <dbReference type="Proteomes" id="UP000595942"/>
    </source>
</evidence>
<dbReference type="EMBL" id="CP068073">
    <property type="protein sequence ID" value="QQS83084.1"/>
    <property type="molecule type" value="Genomic_DNA"/>
</dbReference>
<dbReference type="KEGG" id="scv:A4G25_03875"/>
<dbReference type="AlphaFoldDB" id="A0A143PBK4"/>
<dbReference type="PANTHER" id="PTHR15020">
    <property type="entry name" value="FLAVIN REDUCTASE-RELATED"/>
    <property type="match status" value="1"/>
</dbReference>
<dbReference type="Proteomes" id="UP000595942">
    <property type="component" value="Chromosome"/>
</dbReference>
<evidence type="ECO:0000313" key="2">
    <source>
        <dbReference type="EMBL" id="QQS83084.1"/>
    </source>
</evidence>
<dbReference type="InterPro" id="IPR016040">
    <property type="entry name" value="NAD(P)-bd_dom"/>
</dbReference>
<evidence type="ECO:0000259" key="1">
    <source>
        <dbReference type="Pfam" id="PF13460"/>
    </source>
</evidence>
<dbReference type="EMBL" id="RQTE01000211">
    <property type="protein sequence ID" value="RZI00924.1"/>
    <property type="molecule type" value="Genomic_DNA"/>
</dbReference>
<dbReference type="Pfam" id="PF13460">
    <property type="entry name" value="NAD_binding_10"/>
    <property type="match status" value="1"/>
</dbReference>
<name>A0A143PBK4_9STAP</name>
<reference evidence="2 5" key="2">
    <citation type="submission" date="2021-01" db="EMBL/GenBank/DDBJ databases">
        <title>FDA dAtabase for Regulatory Grade micrObial Sequences (FDA-ARGOS): Supporting development and validation of Infectious Disease Dx tests.</title>
        <authorList>
            <person name="Sproer C."/>
            <person name="Gronow S."/>
            <person name="Severitt S."/>
            <person name="Schroder I."/>
            <person name="Tallon L."/>
            <person name="Sadzewicz L."/>
            <person name="Zhao X."/>
            <person name="Boylan J."/>
            <person name="Ott S."/>
            <person name="Bowen H."/>
            <person name="Vavikolanu K."/>
            <person name="Mehta A."/>
            <person name="Aluvathingal J."/>
            <person name="Nadendla S."/>
            <person name="Lowell S."/>
            <person name="Myers T."/>
            <person name="Yan Y."/>
            <person name="Sichtig H."/>
        </authorList>
    </citation>
    <scope>NUCLEOTIDE SEQUENCE [LARGE SCALE GENOMIC DNA]</scope>
    <source>
        <strain evidence="2 5">FDAARGOS_1148</strain>
    </source>
</reference>
<feature type="domain" description="NAD(P)-binding" evidence="1">
    <location>
        <begin position="9"/>
        <end position="190"/>
    </location>
</feature>
<protein>
    <submittedName>
        <fullName evidence="2">NAD(P)H-binding protein</fullName>
    </submittedName>
    <submittedName>
        <fullName evidence="3">NAD-dependent epimerase/dehydratase family protein</fullName>
    </submittedName>
</protein>
<dbReference type="Proteomes" id="UP000293854">
    <property type="component" value="Unassembled WGS sequence"/>
</dbReference>
<dbReference type="PANTHER" id="PTHR15020:SF50">
    <property type="entry name" value="UPF0659 PROTEIN YMR090W"/>
    <property type="match status" value="1"/>
</dbReference>
<sequence length="215" mass="24066">MYNKILVLGAAGQIGRILTKDLLEQTDSDLVLFGRNITDRLSIQNDRVELVNGDFSDEKTLEKAIQDVDLVFVNAMSRAQDIQVIAKVLESKPGIKMLGASMAGLHDDVPKALEEFAQQNLPSSYIDGEKESAQIIEDSNIDYTLLHLTWLYDDPSNTSYELVPTPEVLKDAQVTREAVSKAVIDIITDEDQNKYKRKGFGVGEPNTHYDRPSFY</sequence>
<dbReference type="SUPFAM" id="SSF51735">
    <property type="entry name" value="NAD(P)-binding Rossmann-fold domains"/>
    <property type="match status" value="1"/>
</dbReference>
<proteinExistence type="predicted"/>
<gene>
    <name evidence="3" type="ORF">EIG99_10065</name>
    <name evidence="2" type="ORF">I6J05_01815</name>
</gene>
<organism evidence="3 4">
    <name type="scientific">Staphylococcus condimenti</name>
    <dbReference type="NCBI Taxonomy" id="70255"/>
    <lineage>
        <taxon>Bacteria</taxon>
        <taxon>Bacillati</taxon>
        <taxon>Bacillota</taxon>
        <taxon>Bacilli</taxon>
        <taxon>Bacillales</taxon>
        <taxon>Staphylococcaceae</taxon>
        <taxon>Staphylococcus</taxon>
    </lineage>
</organism>
<dbReference type="InterPro" id="IPR036291">
    <property type="entry name" value="NAD(P)-bd_dom_sf"/>
</dbReference>
<dbReference type="Gene3D" id="3.40.50.720">
    <property type="entry name" value="NAD(P)-binding Rossmann-like Domain"/>
    <property type="match status" value="1"/>
</dbReference>
<dbReference type="OrthoDB" id="9803892at2"/>
<evidence type="ECO:0000313" key="3">
    <source>
        <dbReference type="EMBL" id="RZI00924.1"/>
    </source>
</evidence>
<dbReference type="GeneID" id="93726992"/>
<reference evidence="3 4" key="1">
    <citation type="submission" date="2018-11" db="EMBL/GenBank/DDBJ databases">
        <title>Genomic profiling of Staphylococcus species from a Poultry farm system in KwaZulu-Natal, South Africa.</title>
        <authorList>
            <person name="Amoako D.G."/>
            <person name="Somboro A.M."/>
            <person name="Abia A.L.K."/>
            <person name="Bester L.A."/>
            <person name="Essack S.Y."/>
        </authorList>
    </citation>
    <scope>NUCLEOTIDE SEQUENCE [LARGE SCALE GENOMIC DNA]</scope>
    <source>
        <strain evidence="3 4">SA11</strain>
    </source>
</reference>
<keyword evidence="5" id="KW-1185">Reference proteome</keyword>